<sequence>MLIIKKAIDRILFKLYFHGKYKKDFKNYGENIRWGRNFGFLIIPKSVRLSCPEKIEIGNDCEIDENVYLQCHFKGEGIVIGEGSRINAHTHIQAFSKITLGAKVLIAPFAMLNSGDHGYGESGAIMDQEYIASGEILIGEGSWIARGSQVLGNCSLAPRTVVAAGAVVTKSSEGSCILAGVPARNIRDLT</sequence>
<dbReference type="EMBL" id="MAAO01000004">
    <property type="protein sequence ID" value="OUR98687.1"/>
    <property type="molecule type" value="Genomic_DNA"/>
</dbReference>
<organism evidence="1 2">
    <name type="scientific">Halobacteriovorax marinus</name>
    <dbReference type="NCBI Taxonomy" id="97084"/>
    <lineage>
        <taxon>Bacteria</taxon>
        <taxon>Pseudomonadati</taxon>
        <taxon>Bdellovibrionota</taxon>
        <taxon>Bacteriovoracia</taxon>
        <taxon>Bacteriovoracales</taxon>
        <taxon>Halobacteriovoraceae</taxon>
        <taxon>Halobacteriovorax</taxon>
    </lineage>
</organism>
<dbReference type="PANTHER" id="PTHR23416">
    <property type="entry name" value="SIALIC ACID SYNTHASE-RELATED"/>
    <property type="match status" value="1"/>
</dbReference>
<protein>
    <recommendedName>
        <fullName evidence="3">Acyltransferase</fullName>
    </recommendedName>
</protein>
<dbReference type="InterPro" id="IPR001451">
    <property type="entry name" value="Hexapep"/>
</dbReference>
<comment type="caution">
    <text evidence="1">The sequence shown here is derived from an EMBL/GenBank/DDBJ whole genome shotgun (WGS) entry which is preliminary data.</text>
</comment>
<dbReference type="CDD" id="cd04647">
    <property type="entry name" value="LbH_MAT_like"/>
    <property type="match status" value="1"/>
</dbReference>
<dbReference type="Pfam" id="PF00132">
    <property type="entry name" value="Hexapep"/>
    <property type="match status" value="1"/>
</dbReference>
<evidence type="ECO:0000313" key="1">
    <source>
        <dbReference type="EMBL" id="OUR98687.1"/>
    </source>
</evidence>
<dbReference type="SUPFAM" id="SSF51161">
    <property type="entry name" value="Trimeric LpxA-like enzymes"/>
    <property type="match status" value="1"/>
</dbReference>
<dbReference type="Proteomes" id="UP000196531">
    <property type="component" value="Unassembled WGS sequence"/>
</dbReference>
<dbReference type="InterPro" id="IPR011004">
    <property type="entry name" value="Trimer_LpxA-like_sf"/>
</dbReference>
<accession>A0A1Y5FAW2</accession>
<evidence type="ECO:0000313" key="2">
    <source>
        <dbReference type="Proteomes" id="UP000196531"/>
    </source>
</evidence>
<dbReference type="PANTHER" id="PTHR23416:SF78">
    <property type="entry name" value="LIPOPOLYSACCHARIDE BIOSYNTHESIS O-ACETYL TRANSFERASE WBBJ-RELATED"/>
    <property type="match status" value="1"/>
</dbReference>
<name>A0A1Y5FAW2_9BACT</name>
<gene>
    <name evidence="1" type="ORF">A9Q84_04545</name>
</gene>
<dbReference type="Gene3D" id="2.160.10.10">
    <property type="entry name" value="Hexapeptide repeat proteins"/>
    <property type="match status" value="1"/>
</dbReference>
<evidence type="ECO:0008006" key="3">
    <source>
        <dbReference type="Google" id="ProtNLM"/>
    </source>
</evidence>
<dbReference type="AlphaFoldDB" id="A0A1Y5FAW2"/>
<proteinExistence type="predicted"/>
<dbReference type="InterPro" id="IPR051159">
    <property type="entry name" value="Hexapeptide_acetyltransf"/>
</dbReference>
<reference evidence="2" key="1">
    <citation type="journal article" date="2017" name="Proc. Natl. Acad. Sci. U.S.A.">
        <title>Simulation of Deepwater Horizon oil plume reveals substrate specialization within a complex community of hydrocarbon-degraders.</title>
        <authorList>
            <person name="Hu P."/>
            <person name="Dubinsky E.A."/>
            <person name="Probst A.J."/>
            <person name="Wang J."/>
            <person name="Sieber C.M.K."/>
            <person name="Tom L.M."/>
            <person name="Gardinali P."/>
            <person name="Banfield J.F."/>
            <person name="Atlas R.M."/>
            <person name="Andersen G.L."/>
        </authorList>
    </citation>
    <scope>NUCLEOTIDE SEQUENCE [LARGE SCALE GENOMIC DNA]</scope>
</reference>